<dbReference type="OrthoDB" id="1025008at2"/>
<evidence type="ECO:0000256" key="1">
    <source>
        <dbReference type="SAM" id="SignalP"/>
    </source>
</evidence>
<evidence type="ECO:0000313" key="4">
    <source>
        <dbReference type="Proteomes" id="UP000249547"/>
    </source>
</evidence>
<keyword evidence="1" id="KW-0732">Signal</keyword>
<evidence type="ECO:0000259" key="2">
    <source>
        <dbReference type="Pfam" id="PF21012"/>
    </source>
</evidence>
<accession>A0A327R4K7</accession>
<evidence type="ECO:0000313" key="3">
    <source>
        <dbReference type="EMBL" id="RAJ10872.1"/>
    </source>
</evidence>
<protein>
    <recommendedName>
        <fullName evidence="2">DUF6850 domain-containing protein</fullName>
    </recommendedName>
</protein>
<dbReference type="InterPro" id="IPR049236">
    <property type="entry name" value="DUF6850"/>
</dbReference>
<organism evidence="3 4">
    <name type="scientific">Chitinophaga skermanii</name>
    <dbReference type="NCBI Taxonomy" id="331697"/>
    <lineage>
        <taxon>Bacteria</taxon>
        <taxon>Pseudomonadati</taxon>
        <taxon>Bacteroidota</taxon>
        <taxon>Chitinophagia</taxon>
        <taxon>Chitinophagales</taxon>
        <taxon>Chitinophagaceae</taxon>
        <taxon>Chitinophaga</taxon>
    </lineage>
</organism>
<reference evidence="3 4" key="1">
    <citation type="submission" date="2018-06" db="EMBL/GenBank/DDBJ databases">
        <title>Genomic Encyclopedia of Archaeal and Bacterial Type Strains, Phase II (KMG-II): from individual species to whole genera.</title>
        <authorList>
            <person name="Goeker M."/>
        </authorList>
    </citation>
    <scope>NUCLEOTIDE SEQUENCE [LARGE SCALE GENOMIC DNA]</scope>
    <source>
        <strain evidence="3 4">DSM 23857</strain>
    </source>
</reference>
<comment type="caution">
    <text evidence="3">The sequence shown here is derived from an EMBL/GenBank/DDBJ whole genome shotgun (WGS) entry which is preliminary data.</text>
</comment>
<proteinExistence type="predicted"/>
<dbReference type="Pfam" id="PF21012">
    <property type="entry name" value="DUF6850"/>
    <property type="match status" value="1"/>
</dbReference>
<dbReference type="RefSeq" id="WP_111595994.1">
    <property type="nucleotide sequence ID" value="NZ_QLLL01000001.1"/>
</dbReference>
<dbReference type="Proteomes" id="UP000249547">
    <property type="component" value="Unassembled WGS sequence"/>
</dbReference>
<dbReference type="EMBL" id="QLLL01000001">
    <property type="protein sequence ID" value="RAJ10872.1"/>
    <property type="molecule type" value="Genomic_DNA"/>
</dbReference>
<name>A0A327R4K7_9BACT</name>
<dbReference type="AlphaFoldDB" id="A0A327R4K7"/>
<gene>
    <name evidence="3" type="ORF">LX64_00479</name>
</gene>
<sequence length="500" mass="55707">MRWSFIITILVLGTAVKASAQDSIPTKLWKEQASPVTYVRDDVYSNPALKSYQRVNTYSLIAASYRKSQQDLYLQQLGSGAAGLHVHSETYLKPNERTTLWGKAYYTTQTIEQVKFNESADYSIIYPYVMVDSVGGNMKSETYFFSGGIAQSVGVYQWGVNASFKGLQAYRNRDPRPKNISSEITLTLAGSRKIGQHYALGVDVTGVKYNQSNTIQFVSDLGRPLLWHDAGLGVYNKLLAGTRDAAVHNGFMVGGKLNFVPTTRNGFFVTAGVQQYNVGKKLGSVIDEVARTKETKVEADLGYMQERNNTQLIVKAAFESVKRKGIETKFDNKSSQLSLVPVSEDLRYLHEYTIAQVRAVYGKTGGLVDWFVGADVSYDDQSQRYVDPNRTLTYTNIIAGVDLTLRKQCSNILFSLQGEYKQIENQDKNKVWNLDPDKPSIYQMLNSNFEYLTTGGTYFGGSLRADFPVAPKVTGFVQVNGANQTGINKSDYKATMGVLF</sequence>
<keyword evidence="4" id="KW-1185">Reference proteome</keyword>
<feature type="chain" id="PRO_5016364538" description="DUF6850 domain-containing protein" evidence="1">
    <location>
        <begin position="21"/>
        <end position="500"/>
    </location>
</feature>
<feature type="domain" description="DUF6850" evidence="2">
    <location>
        <begin position="47"/>
        <end position="499"/>
    </location>
</feature>
<feature type="signal peptide" evidence="1">
    <location>
        <begin position="1"/>
        <end position="20"/>
    </location>
</feature>